<dbReference type="FunFam" id="1.20.120.80:FF:000001">
    <property type="entry name" value="Cytochrome (Ubi)quinol oxidase subunit III"/>
    <property type="match status" value="1"/>
</dbReference>
<dbReference type="RefSeq" id="WP_091430988.1">
    <property type="nucleotide sequence ID" value="NZ_FOJB01000001.1"/>
</dbReference>
<comment type="function">
    <text evidence="9">Cytochrome bo(3) ubiquinol terminal oxidase is the component of the aerobic respiratory chain of E.coli that predominates when cells are grown at high aeration. Has proton pump activity across the membrane in addition to electron transfer, pumping 2 protons/electron.</text>
</comment>
<dbReference type="InterPro" id="IPR024791">
    <property type="entry name" value="Cyt_c/ubiquinol_Oxase_su3"/>
</dbReference>
<dbReference type="PROSITE" id="PS50253">
    <property type="entry name" value="COX3"/>
    <property type="match status" value="1"/>
</dbReference>
<dbReference type="EMBL" id="FOJB01000001">
    <property type="protein sequence ID" value="SEW25573.1"/>
    <property type="molecule type" value="Genomic_DNA"/>
</dbReference>
<feature type="transmembrane region" description="Helical" evidence="15">
    <location>
        <begin position="185"/>
        <end position="205"/>
    </location>
</feature>
<evidence type="ECO:0000256" key="14">
    <source>
        <dbReference type="RuleBase" id="RU003376"/>
    </source>
</evidence>
<evidence type="ECO:0000256" key="2">
    <source>
        <dbReference type="ARBA" id="ARBA00010581"/>
    </source>
</evidence>
<dbReference type="OrthoDB" id="9810850at2"/>
<evidence type="ECO:0000256" key="5">
    <source>
        <dbReference type="ARBA" id="ARBA00022475"/>
    </source>
</evidence>
<evidence type="ECO:0000256" key="15">
    <source>
        <dbReference type="SAM" id="Phobius"/>
    </source>
</evidence>
<dbReference type="PANTHER" id="PTHR11403">
    <property type="entry name" value="CYTOCHROME C OXIDASE SUBUNIT III"/>
    <property type="match status" value="1"/>
</dbReference>
<comment type="subcellular location">
    <subcellularLocation>
        <location evidence="1 14">Cell membrane</location>
        <topology evidence="1 14">Multi-pass membrane protein</topology>
    </subcellularLocation>
</comment>
<dbReference type="STRING" id="1173584.SAMN05444851_2492"/>
<evidence type="ECO:0000256" key="4">
    <source>
        <dbReference type="ARBA" id="ARBA00014687"/>
    </source>
</evidence>
<feature type="transmembrane region" description="Helical" evidence="15">
    <location>
        <begin position="99"/>
        <end position="118"/>
    </location>
</feature>
<name>A0A1I0QG26_9RHOB</name>
<comment type="similarity">
    <text evidence="2 14">Belongs to the cytochrome c oxidase subunit 3 family.</text>
</comment>
<dbReference type="Gene3D" id="1.20.120.80">
    <property type="entry name" value="Cytochrome c oxidase, subunit III, four-helix bundle"/>
    <property type="match status" value="1"/>
</dbReference>
<proteinExistence type="inferred from homology"/>
<evidence type="ECO:0000256" key="13">
    <source>
        <dbReference type="ARBA" id="ARBA00032717"/>
    </source>
</evidence>
<keyword evidence="7 15" id="KW-1133">Transmembrane helix</keyword>
<dbReference type="InterPro" id="IPR035973">
    <property type="entry name" value="Cyt_c_oxidase_su3-like_sf"/>
</dbReference>
<dbReference type="GO" id="GO:0019646">
    <property type="term" value="P:aerobic electron transport chain"/>
    <property type="evidence" value="ECO:0007669"/>
    <property type="project" value="InterPro"/>
</dbReference>
<evidence type="ECO:0000313" key="18">
    <source>
        <dbReference type="Proteomes" id="UP000199650"/>
    </source>
</evidence>
<evidence type="ECO:0000256" key="1">
    <source>
        <dbReference type="ARBA" id="ARBA00004651"/>
    </source>
</evidence>
<evidence type="ECO:0000256" key="10">
    <source>
        <dbReference type="ARBA" id="ARBA00030072"/>
    </source>
</evidence>
<keyword evidence="18" id="KW-1185">Reference proteome</keyword>
<feature type="transmembrane region" description="Helical" evidence="15">
    <location>
        <begin position="138"/>
        <end position="164"/>
    </location>
</feature>
<keyword evidence="8 15" id="KW-0472">Membrane</keyword>
<keyword evidence="5" id="KW-1003">Cell membrane</keyword>
<dbReference type="InterPro" id="IPR013833">
    <property type="entry name" value="Cyt_c_oxidase_su3_a-hlx"/>
</dbReference>
<accession>A0A1I0QG26</accession>
<protein>
    <recommendedName>
        <fullName evidence="4">Cytochrome bo(3) ubiquinol oxidase subunit 3</fullName>
    </recommendedName>
    <alternativeName>
        <fullName evidence="12">Cytochrome o ubiquinol oxidase subunit 3</fullName>
    </alternativeName>
    <alternativeName>
        <fullName evidence="10">Oxidase bo(3) subunit 3</fullName>
    </alternativeName>
    <alternativeName>
        <fullName evidence="13">Ubiquinol oxidase polypeptide III</fullName>
    </alternativeName>
    <alternativeName>
        <fullName evidence="11">Ubiquinol oxidase subunit 3</fullName>
    </alternativeName>
</protein>
<keyword evidence="6 14" id="KW-0812">Transmembrane</keyword>
<organism evidence="17 18">
    <name type="scientific">Aliiroseovarius sediminilitoris</name>
    <dbReference type="NCBI Taxonomy" id="1173584"/>
    <lineage>
        <taxon>Bacteria</taxon>
        <taxon>Pseudomonadati</taxon>
        <taxon>Pseudomonadota</taxon>
        <taxon>Alphaproteobacteria</taxon>
        <taxon>Rhodobacterales</taxon>
        <taxon>Paracoccaceae</taxon>
        <taxon>Aliiroseovarius</taxon>
    </lineage>
</organism>
<evidence type="ECO:0000256" key="9">
    <source>
        <dbReference type="ARBA" id="ARBA00025694"/>
    </source>
</evidence>
<evidence type="ECO:0000313" key="17">
    <source>
        <dbReference type="EMBL" id="SEW25573.1"/>
    </source>
</evidence>
<evidence type="ECO:0000256" key="3">
    <source>
        <dbReference type="ARBA" id="ARBA00011700"/>
    </source>
</evidence>
<evidence type="ECO:0000256" key="6">
    <source>
        <dbReference type="ARBA" id="ARBA00022692"/>
    </source>
</evidence>
<evidence type="ECO:0000256" key="11">
    <source>
        <dbReference type="ARBA" id="ARBA00031884"/>
    </source>
</evidence>
<feature type="domain" description="Heme-copper oxidase subunit III family profile" evidence="16">
    <location>
        <begin position="1"/>
        <end position="206"/>
    </location>
</feature>
<dbReference type="Pfam" id="PF00510">
    <property type="entry name" value="COX3"/>
    <property type="match status" value="1"/>
</dbReference>
<gene>
    <name evidence="17" type="ORF">SAMN05444851_2492</name>
</gene>
<feature type="transmembrane region" description="Helical" evidence="15">
    <location>
        <begin position="27"/>
        <end position="51"/>
    </location>
</feature>
<feature type="transmembrane region" description="Helical" evidence="15">
    <location>
        <begin position="71"/>
        <end position="92"/>
    </location>
</feature>
<dbReference type="PANTHER" id="PTHR11403:SF2">
    <property type="entry name" value="CYTOCHROME BO(3) UBIQUINOL OXIDASE SUBUNIT 3"/>
    <property type="match status" value="1"/>
</dbReference>
<dbReference type="InterPro" id="IPR000298">
    <property type="entry name" value="Cyt_c_oxidase-like_su3"/>
</dbReference>
<dbReference type="SUPFAM" id="SSF81452">
    <property type="entry name" value="Cytochrome c oxidase subunit III-like"/>
    <property type="match status" value="1"/>
</dbReference>
<comment type="subunit">
    <text evidence="3">Heterooctamer of two A chains, two B chains, two C chains and two D chains.</text>
</comment>
<dbReference type="GO" id="GO:0005886">
    <property type="term" value="C:plasma membrane"/>
    <property type="evidence" value="ECO:0007669"/>
    <property type="project" value="UniProtKB-SubCell"/>
</dbReference>
<dbReference type="AlphaFoldDB" id="A0A1I0QG26"/>
<evidence type="ECO:0000259" key="16">
    <source>
        <dbReference type="PROSITE" id="PS50253"/>
    </source>
</evidence>
<evidence type="ECO:0000256" key="8">
    <source>
        <dbReference type="ARBA" id="ARBA00023136"/>
    </source>
</evidence>
<evidence type="ECO:0000256" key="7">
    <source>
        <dbReference type="ARBA" id="ARBA00022989"/>
    </source>
</evidence>
<dbReference type="Proteomes" id="UP000199650">
    <property type="component" value="Unassembled WGS sequence"/>
</dbReference>
<evidence type="ECO:0000256" key="12">
    <source>
        <dbReference type="ARBA" id="ARBA00032189"/>
    </source>
</evidence>
<sequence length="207" mass="22244">MAQDTIKHPGINLGAHHGHAHDKAETLVFGFWVFLMSDLIIFGLMFANYITQLPGTAGGPGPKDLFTLGSAFTQTMVLLASSVTFGMASLALKYERGKGALLGWLAVTLLLGAAFLALELRDFSDMFAKGAIPSRSGFLSGFFGLVPLHGLHVTAGILWGLVLMVQVVSVGLTTPVKTRLLRLGLFWHFLDIIWIGIFSIIYLGGLA</sequence>
<dbReference type="GO" id="GO:0004129">
    <property type="term" value="F:cytochrome-c oxidase activity"/>
    <property type="evidence" value="ECO:0007669"/>
    <property type="project" value="InterPro"/>
</dbReference>
<reference evidence="17 18" key="1">
    <citation type="submission" date="2016-10" db="EMBL/GenBank/DDBJ databases">
        <authorList>
            <person name="de Groot N.N."/>
        </authorList>
    </citation>
    <scope>NUCLEOTIDE SEQUENCE [LARGE SCALE GENOMIC DNA]</scope>
    <source>
        <strain evidence="17 18">DSM 29439</strain>
    </source>
</reference>